<dbReference type="SUPFAM" id="SSF103473">
    <property type="entry name" value="MFS general substrate transporter"/>
    <property type="match status" value="2"/>
</dbReference>
<accession>A0ABS4I0T3</accession>
<dbReference type="NCBIfam" id="TIGR00711">
    <property type="entry name" value="efflux_EmrB"/>
    <property type="match status" value="1"/>
</dbReference>
<evidence type="ECO:0000313" key="10">
    <source>
        <dbReference type="EMBL" id="MBP1964529.1"/>
    </source>
</evidence>
<feature type="transmembrane region" description="Helical" evidence="8">
    <location>
        <begin position="304"/>
        <end position="322"/>
    </location>
</feature>
<dbReference type="InterPro" id="IPR036259">
    <property type="entry name" value="MFS_trans_sf"/>
</dbReference>
<feature type="domain" description="Major facilitator superfamily (MFS) profile" evidence="9">
    <location>
        <begin position="14"/>
        <end position="470"/>
    </location>
</feature>
<evidence type="ECO:0000256" key="2">
    <source>
        <dbReference type="ARBA" id="ARBA00008537"/>
    </source>
</evidence>
<feature type="transmembrane region" description="Helical" evidence="8">
    <location>
        <begin position="227"/>
        <end position="247"/>
    </location>
</feature>
<comment type="similarity">
    <text evidence="2">Belongs to the major facilitator superfamily. EmrB family.</text>
</comment>
<feature type="transmembrane region" description="Helical" evidence="8">
    <location>
        <begin position="49"/>
        <end position="68"/>
    </location>
</feature>
<name>A0ABS4I0T3_9BACL</name>
<feature type="transmembrane region" description="Helical" evidence="8">
    <location>
        <begin position="442"/>
        <end position="465"/>
    </location>
</feature>
<evidence type="ECO:0000256" key="1">
    <source>
        <dbReference type="ARBA" id="ARBA00004651"/>
    </source>
</evidence>
<feature type="transmembrane region" description="Helical" evidence="8">
    <location>
        <begin position="12"/>
        <end position="37"/>
    </location>
</feature>
<keyword evidence="3" id="KW-0813">Transport</keyword>
<evidence type="ECO:0000256" key="8">
    <source>
        <dbReference type="SAM" id="Phobius"/>
    </source>
</evidence>
<keyword evidence="7 8" id="KW-0472">Membrane</keyword>
<evidence type="ECO:0000313" key="11">
    <source>
        <dbReference type="Proteomes" id="UP001519344"/>
    </source>
</evidence>
<dbReference type="Pfam" id="PF07690">
    <property type="entry name" value="MFS_1"/>
    <property type="match status" value="1"/>
</dbReference>
<dbReference type="Gene3D" id="1.20.1720.10">
    <property type="entry name" value="Multidrug resistance protein D"/>
    <property type="match status" value="1"/>
</dbReference>
<evidence type="ECO:0000259" key="9">
    <source>
        <dbReference type="PROSITE" id="PS50850"/>
    </source>
</evidence>
<evidence type="ECO:0000256" key="3">
    <source>
        <dbReference type="ARBA" id="ARBA00022448"/>
    </source>
</evidence>
<dbReference type="Gene3D" id="1.20.1250.20">
    <property type="entry name" value="MFS general substrate transporter like domains"/>
    <property type="match status" value="1"/>
</dbReference>
<feature type="transmembrane region" description="Helical" evidence="8">
    <location>
        <begin position="80"/>
        <end position="99"/>
    </location>
</feature>
<feature type="transmembrane region" description="Helical" evidence="8">
    <location>
        <begin position="166"/>
        <end position="184"/>
    </location>
</feature>
<keyword evidence="11" id="KW-1185">Reference proteome</keyword>
<feature type="transmembrane region" description="Helical" evidence="8">
    <location>
        <begin position="139"/>
        <end position="160"/>
    </location>
</feature>
<reference evidence="10 11" key="1">
    <citation type="submission" date="2021-03" db="EMBL/GenBank/DDBJ databases">
        <title>Genomic Encyclopedia of Type Strains, Phase IV (KMG-IV): sequencing the most valuable type-strain genomes for metagenomic binning, comparative biology and taxonomic classification.</title>
        <authorList>
            <person name="Goeker M."/>
        </authorList>
    </citation>
    <scope>NUCLEOTIDE SEQUENCE [LARGE SCALE GENOMIC DNA]</scope>
    <source>
        <strain evidence="10 11">DSM 24950</strain>
    </source>
</reference>
<comment type="subcellular location">
    <subcellularLocation>
        <location evidence="1">Cell membrane</location>
        <topology evidence="1">Multi-pass membrane protein</topology>
    </subcellularLocation>
</comment>
<dbReference type="InterPro" id="IPR011701">
    <property type="entry name" value="MFS"/>
</dbReference>
<keyword evidence="4" id="KW-1003">Cell membrane</keyword>
<dbReference type="CDD" id="cd17503">
    <property type="entry name" value="MFS_LmrB_MDR_like"/>
    <property type="match status" value="1"/>
</dbReference>
<sequence>MESRDTVQKPFWTIIFAVFFGNFMATLSTTSINVALPVFMDDFHSTLDIVQWMMSGFMLATGVIAPIIGFMGDKLSYKRLYIYALAGFTLTSLLCSFAWSMKSLIAFRILQGLFSGIIMPTTMTIIYQVIPKEKQASAISFWSVSAMLAPAFGPTIGGWLTETYGWQTLFLMNIPIGIIAIIVTQRFIPYYRLGKGLSLDFIGFFAVILGTSSLLTSFSQSHSWGWTSWKTITLMLVGILILFYFILRSLKAKEPLLNLRLFKTSRFTYSLILNCTITISLYAGTFLIPIYLQKIQQESSLHTGLVMLPGTLAMALVSMLVGKLYNKVGPFRLILSGAVLMAVSTWALSRLNLTTGTTIIVIWIAIRYIGIAMSNMPVTNAGMTAIPAQLSGQASALMNWIRQGTAALSVSIFSTVLASRTLSHLGEFAANDKQAESSALSLSIHDVFIIGTVLVVIAIPLTFLIRKKNAADEVTVSSKQSVSVSKERGR</sequence>
<dbReference type="PANTHER" id="PTHR42718">
    <property type="entry name" value="MAJOR FACILITATOR SUPERFAMILY MULTIDRUG TRANSPORTER MFSC"/>
    <property type="match status" value="1"/>
</dbReference>
<keyword evidence="6 8" id="KW-1133">Transmembrane helix</keyword>
<dbReference type="PROSITE" id="PS50850">
    <property type="entry name" value="MFS"/>
    <property type="match status" value="1"/>
</dbReference>
<dbReference type="InterPro" id="IPR020846">
    <property type="entry name" value="MFS_dom"/>
</dbReference>
<dbReference type="InterPro" id="IPR004638">
    <property type="entry name" value="EmrB-like"/>
</dbReference>
<feature type="transmembrane region" description="Helical" evidence="8">
    <location>
        <begin position="360"/>
        <end position="379"/>
    </location>
</feature>
<feature type="transmembrane region" description="Helical" evidence="8">
    <location>
        <begin position="329"/>
        <end position="348"/>
    </location>
</feature>
<keyword evidence="5 8" id="KW-0812">Transmembrane</keyword>
<protein>
    <submittedName>
        <fullName evidence="10">EmrB/QacA subfamily drug resistance transporter</fullName>
    </submittedName>
</protein>
<evidence type="ECO:0000256" key="6">
    <source>
        <dbReference type="ARBA" id="ARBA00022989"/>
    </source>
</evidence>
<feature type="transmembrane region" description="Helical" evidence="8">
    <location>
        <begin position="267"/>
        <end position="292"/>
    </location>
</feature>
<dbReference type="Proteomes" id="UP001519344">
    <property type="component" value="Unassembled WGS sequence"/>
</dbReference>
<feature type="transmembrane region" description="Helical" evidence="8">
    <location>
        <begin position="196"/>
        <end position="215"/>
    </location>
</feature>
<feature type="transmembrane region" description="Helical" evidence="8">
    <location>
        <begin position="105"/>
        <end position="127"/>
    </location>
</feature>
<organism evidence="10 11">
    <name type="scientific">Paenibacillus aceris</name>
    <dbReference type="NCBI Taxonomy" id="869555"/>
    <lineage>
        <taxon>Bacteria</taxon>
        <taxon>Bacillati</taxon>
        <taxon>Bacillota</taxon>
        <taxon>Bacilli</taxon>
        <taxon>Bacillales</taxon>
        <taxon>Paenibacillaceae</taxon>
        <taxon>Paenibacillus</taxon>
    </lineage>
</organism>
<evidence type="ECO:0000256" key="7">
    <source>
        <dbReference type="ARBA" id="ARBA00023136"/>
    </source>
</evidence>
<comment type="caution">
    <text evidence="10">The sequence shown here is derived from an EMBL/GenBank/DDBJ whole genome shotgun (WGS) entry which is preliminary data.</text>
</comment>
<dbReference type="PANTHER" id="PTHR42718:SF9">
    <property type="entry name" value="MAJOR FACILITATOR SUPERFAMILY MULTIDRUG TRANSPORTER MFSC"/>
    <property type="match status" value="1"/>
</dbReference>
<dbReference type="EMBL" id="JAGGKV010000009">
    <property type="protein sequence ID" value="MBP1964529.1"/>
    <property type="molecule type" value="Genomic_DNA"/>
</dbReference>
<gene>
    <name evidence="10" type="ORF">J2Z65_003752</name>
</gene>
<dbReference type="RefSeq" id="WP_209856014.1">
    <property type="nucleotide sequence ID" value="NZ_JAAOZR010000017.1"/>
</dbReference>
<feature type="transmembrane region" description="Helical" evidence="8">
    <location>
        <begin position="400"/>
        <end position="422"/>
    </location>
</feature>
<proteinExistence type="inferred from homology"/>
<evidence type="ECO:0000256" key="5">
    <source>
        <dbReference type="ARBA" id="ARBA00022692"/>
    </source>
</evidence>
<evidence type="ECO:0000256" key="4">
    <source>
        <dbReference type="ARBA" id="ARBA00022475"/>
    </source>
</evidence>